<evidence type="ECO:0000313" key="2">
    <source>
        <dbReference type="EMBL" id="KAG9277044.1"/>
    </source>
</evidence>
<feature type="compositionally biased region" description="Polar residues" evidence="1">
    <location>
        <begin position="35"/>
        <end position="49"/>
    </location>
</feature>
<dbReference type="EMBL" id="JAICCE010000005">
    <property type="protein sequence ID" value="KAG9277044.1"/>
    <property type="molecule type" value="Genomic_DNA"/>
</dbReference>
<dbReference type="Proteomes" id="UP000752171">
    <property type="component" value="Unassembled WGS sequence"/>
</dbReference>
<proteinExistence type="predicted"/>
<evidence type="ECO:0000313" key="3">
    <source>
        <dbReference type="Proteomes" id="UP000752171"/>
    </source>
</evidence>
<gene>
    <name evidence="2" type="ORF">AMEX_G7028</name>
</gene>
<name>A0A8T2M1F6_ASTMX</name>
<organism evidence="2 3">
    <name type="scientific">Astyanax mexicanus</name>
    <name type="common">Blind cave fish</name>
    <name type="synonym">Astyanax fasciatus mexicanus</name>
    <dbReference type="NCBI Taxonomy" id="7994"/>
    <lineage>
        <taxon>Eukaryota</taxon>
        <taxon>Metazoa</taxon>
        <taxon>Chordata</taxon>
        <taxon>Craniata</taxon>
        <taxon>Vertebrata</taxon>
        <taxon>Euteleostomi</taxon>
        <taxon>Actinopterygii</taxon>
        <taxon>Neopterygii</taxon>
        <taxon>Teleostei</taxon>
        <taxon>Ostariophysi</taxon>
        <taxon>Characiformes</taxon>
        <taxon>Characoidei</taxon>
        <taxon>Acestrorhamphidae</taxon>
        <taxon>Acestrorhamphinae</taxon>
        <taxon>Astyanax</taxon>
    </lineage>
</organism>
<sequence>MFPRTEGEGEGGGGCGVKKKRKKPTLDSSRLWPGKQTQDQRGCASQSKPLSPPRDAVSIATTVSWEARNAWRVLLMGVNITQSTDLRPYSKRSQQHSFKDL</sequence>
<comment type="caution">
    <text evidence="2">The sequence shown here is derived from an EMBL/GenBank/DDBJ whole genome shotgun (WGS) entry which is preliminary data.</text>
</comment>
<dbReference type="AlphaFoldDB" id="A0A8T2M1F6"/>
<accession>A0A8T2M1F6</accession>
<protein>
    <submittedName>
        <fullName evidence="2">Uncharacterized protein</fullName>
    </submittedName>
</protein>
<evidence type="ECO:0000256" key="1">
    <source>
        <dbReference type="SAM" id="MobiDB-lite"/>
    </source>
</evidence>
<reference evidence="2 3" key="1">
    <citation type="submission" date="2021-07" db="EMBL/GenBank/DDBJ databases">
        <authorList>
            <person name="Imarazene B."/>
            <person name="Zahm M."/>
            <person name="Klopp C."/>
            <person name="Cabau C."/>
            <person name="Beille S."/>
            <person name="Jouanno E."/>
            <person name="Castinel A."/>
            <person name="Lluch J."/>
            <person name="Gil L."/>
            <person name="Kuchtly C."/>
            <person name="Lopez Roques C."/>
            <person name="Donnadieu C."/>
            <person name="Parrinello H."/>
            <person name="Journot L."/>
            <person name="Du K."/>
            <person name="Schartl M."/>
            <person name="Retaux S."/>
            <person name="Guiguen Y."/>
        </authorList>
    </citation>
    <scope>NUCLEOTIDE SEQUENCE [LARGE SCALE GENOMIC DNA]</scope>
    <source>
        <strain evidence="2">Pach_M1</strain>
        <tissue evidence="2">Testis</tissue>
    </source>
</reference>
<feature type="region of interest" description="Disordered" evidence="1">
    <location>
        <begin position="1"/>
        <end position="56"/>
    </location>
</feature>